<evidence type="ECO:0000256" key="25">
    <source>
        <dbReference type="RuleBase" id="RU000461"/>
    </source>
</evidence>
<dbReference type="InterPro" id="IPR036396">
    <property type="entry name" value="Cyt_P450_sf"/>
</dbReference>
<keyword evidence="18" id="KW-1207">Sterol metabolism</keyword>
<comment type="cofactor">
    <cofactor evidence="1">
        <name>heme</name>
        <dbReference type="ChEBI" id="CHEBI:30413"/>
    </cofactor>
</comment>
<dbReference type="PRINTS" id="PR00385">
    <property type="entry name" value="P450"/>
</dbReference>
<dbReference type="Proteomes" id="UP000694865">
    <property type="component" value="Unplaced"/>
</dbReference>
<feature type="transmembrane region" description="Helical" evidence="26">
    <location>
        <begin position="60"/>
        <end position="82"/>
    </location>
</feature>
<evidence type="ECO:0000256" key="21">
    <source>
        <dbReference type="ARBA" id="ARBA00030343"/>
    </source>
</evidence>
<gene>
    <name evidence="28" type="primary">LOC102809035</name>
</gene>
<evidence type="ECO:0000256" key="18">
    <source>
        <dbReference type="ARBA" id="ARBA00023166"/>
    </source>
</evidence>
<feature type="transmembrane region" description="Helical" evidence="26">
    <location>
        <begin position="94"/>
        <end position="122"/>
    </location>
</feature>
<dbReference type="InterPro" id="IPR002401">
    <property type="entry name" value="Cyt_P450_E_grp-I"/>
</dbReference>
<evidence type="ECO:0000256" key="8">
    <source>
        <dbReference type="ARBA" id="ARBA00022617"/>
    </source>
</evidence>
<dbReference type="InterPro" id="IPR050479">
    <property type="entry name" value="CYP11_CYP27_families"/>
</dbReference>
<accession>A0ABM0M7Q9</accession>
<keyword evidence="17 26" id="KW-0472">Membrane</keyword>
<dbReference type="RefSeq" id="XP_006816050.1">
    <property type="nucleotide sequence ID" value="XM_006815987.1"/>
</dbReference>
<dbReference type="CDD" id="cd11054">
    <property type="entry name" value="CYP24A1-like"/>
    <property type="match status" value="1"/>
</dbReference>
<keyword evidence="16" id="KW-0496">Mitochondrion</keyword>
<keyword evidence="26" id="KW-0812">Transmembrane</keyword>
<keyword evidence="20" id="KW-0755">Steroidogenesis</keyword>
<evidence type="ECO:0000256" key="11">
    <source>
        <dbReference type="ARBA" id="ARBA00022946"/>
    </source>
</evidence>
<evidence type="ECO:0000256" key="16">
    <source>
        <dbReference type="ARBA" id="ARBA00023128"/>
    </source>
</evidence>
<keyword evidence="7" id="KW-0153">Cholesterol metabolism</keyword>
<comment type="similarity">
    <text evidence="4 25">Belongs to the cytochrome P450 family.</text>
</comment>
<dbReference type="GeneID" id="102809035"/>
<evidence type="ECO:0000256" key="5">
    <source>
        <dbReference type="ARBA" id="ARBA00012764"/>
    </source>
</evidence>
<evidence type="ECO:0000256" key="4">
    <source>
        <dbReference type="ARBA" id="ARBA00010617"/>
    </source>
</evidence>
<evidence type="ECO:0000256" key="9">
    <source>
        <dbReference type="ARBA" id="ARBA00022723"/>
    </source>
</evidence>
<evidence type="ECO:0000256" key="3">
    <source>
        <dbReference type="ARBA" id="ARBA00005108"/>
    </source>
</evidence>
<keyword evidence="11" id="KW-0809">Transit peptide</keyword>
<keyword evidence="13 25" id="KW-0408">Iron</keyword>
<evidence type="ECO:0000313" key="28">
    <source>
        <dbReference type="RefSeq" id="XP_006816050.1"/>
    </source>
</evidence>
<evidence type="ECO:0000256" key="23">
    <source>
        <dbReference type="ARBA" id="ARBA00033274"/>
    </source>
</evidence>
<evidence type="ECO:0000256" key="26">
    <source>
        <dbReference type="SAM" id="Phobius"/>
    </source>
</evidence>
<dbReference type="InterPro" id="IPR017972">
    <property type="entry name" value="Cyt_P450_CS"/>
</dbReference>
<evidence type="ECO:0000256" key="15">
    <source>
        <dbReference type="ARBA" id="ARBA00023098"/>
    </source>
</evidence>
<feature type="transmembrane region" description="Helical" evidence="26">
    <location>
        <begin position="35"/>
        <end position="54"/>
    </location>
</feature>
<sequence length="572" mass="65756">MMTDESYRDERLDSVVSSVFIQPTINFKAKHVRDLGILLCIIGVCNIILGFTAIFIGCFMAFICTPIWSGIVIIIGGVFAIRSELVRRSNRIRLFVDAVILVLSFFASVFAFVVANLCGLFGNVCQTHSPISDFLDTYGPIAVSSKQINTVFLFDAHDFAQVHREEGKYPKRMEALLMRAHREFKEIPYGVFSSDGPEWRRYRSALSKYILRPKEVVKYTDRLSDTAEDLVSRIQILRKGNGTVKDLEKLLQYWAFEGGASVIFGKRFNLLSDNPDHDAALFNKALKSLTLPSVVMYDAKSIKVNKDGNTFFWKKFVKNWDQLFDITGKCLYEKNFELKSRQAQLSNCPESGLDYLTNLITEGKLSEKELHTNLTEVFLAATDTAKSALTWVLYVLGRNPRVQEKLYREVMLYAPFGQPITERTMSEHRWNYIKAVLKESLRLYPPAIGNLRILDHDIVLRGYNIPAGTILVGMTYYMSRDPKNFYNELDFIPERWNRKGFERFDGFKSMPFGFGARMCLGRRVAELEIYVALIKILREFKLECAQELHPGFKFGQQIMMPNKPLKLQFVQR</sequence>
<dbReference type="PRINTS" id="PR00463">
    <property type="entry name" value="EP450I"/>
</dbReference>
<evidence type="ECO:0000256" key="19">
    <source>
        <dbReference type="ARBA" id="ARBA00023221"/>
    </source>
</evidence>
<keyword evidence="15" id="KW-0443">Lipid metabolism</keyword>
<keyword evidence="14 25" id="KW-0503">Monooxygenase</keyword>
<dbReference type="EC" id="1.14.15.6" evidence="5"/>
<dbReference type="Pfam" id="PF00067">
    <property type="entry name" value="p450"/>
    <property type="match status" value="1"/>
</dbReference>
<dbReference type="Gene3D" id="1.10.630.10">
    <property type="entry name" value="Cytochrome P450"/>
    <property type="match status" value="1"/>
</dbReference>
<dbReference type="PANTHER" id="PTHR24279">
    <property type="entry name" value="CYTOCHROME P450"/>
    <property type="match status" value="1"/>
</dbReference>
<evidence type="ECO:0000313" key="27">
    <source>
        <dbReference type="Proteomes" id="UP000694865"/>
    </source>
</evidence>
<keyword evidence="10" id="KW-0999">Mitochondrion inner membrane</keyword>
<evidence type="ECO:0000256" key="14">
    <source>
        <dbReference type="ARBA" id="ARBA00023033"/>
    </source>
</evidence>
<dbReference type="InterPro" id="IPR001128">
    <property type="entry name" value="Cyt_P450"/>
</dbReference>
<keyword evidence="26" id="KW-1133">Transmembrane helix</keyword>
<comment type="pathway">
    <text evidence="3">Lipid metabolism; C21-steroid hormone metabolism.</text>
</comment>
<keyword evidence="9 25" id="KW-0479">Metal-binding</keyword>
<evidence type="ECO:0000256" key="1">
    <source>
        <dbReference type="ARBA" id="ARBA00001971"/>
    </source>
</evidence>
<dbReference type="PANTHER" id="PTHR24279:SF3">
    <property type="entry name" value="CHOLESTEROL SIDE-CHAIN CLEAVAGE ENZYME, MITOCHONDRIAL"/>
    <property type="match status" value="1"/>
</dbReference>
<evidence type="ECO:0000256" key="22">
    <source>
        <dbReference type="ARBA" id="ARBA00032666"/>
    </source>
</evidence>
<evidence type="ECO:0000256" key="10">
    <source>
        <dbReference type="ARBA" id="ARBA00022792"/>
    </source>
</evidence>
<dbReference type="SUPFAM" id="SSF48264">
    <property type="entry name" value="Cytochrome P450"/>
    <property type="match status" value="1"/>
</dbReference>
<evidence type="ECO:0000256" key="13">
    <source>
        <dbReference type="ARBA" id="ARBA00023004"/>
    </source>
</evidence>
<organism evidence="27 28">
    <name type="scientific">Saccoglossus kowalevskii</name>
    <name type="common">Acorn worm</name>
    <dbReference type="NCBI Taxonomy" id="10224"/>
    <lineage>
        <taxon>Eukaryota</taxon>
        <taxon>Metazoa</taxon>
        <taxon>Hemichordata</taxon>
        <taxon>Enteropneusta</taxon>
        <taxon>Harrimaniidae</taxon>
        <taxon>Saccoglossus</taxon>
    </lineage>
</organism>
<proteinExistence type="inferred from homology"/>
<keyword evidence="19" id="KW-0753">Steroid metabolism</keyword>
<evidence type="ECO:0000256" key="6">
    <source>
        <dbReference type="ARBA" id="ARBA00019844"/>
    </source>
</evidence>
<evidence type="ECO:0000256" key="17">
    <source>
        <dbReference type="ARBA" id="ARBA00023136"/>
    </source>
</evidence>
<evidence type="ECO:0000256" key="24">
    <source>
        <dbReference type="ARBA" id="ARBA00033394"/>
    </source>
</evidence>
<protein>
    <recommendedName>
        <fullName evidence="6">Cholesterol side-chain cleavage enzyme, mitochondrial</fullName>
        <ecNumber evidence="5">1.14.15.6</ecNumber>
    </recommendedName>
    <alternativeName>
        <fullName evidence="21">CYPXIA1</fullName>
    </alternativeName>
    <alternativeName>
        <fullName evidence="23">Cholesterol desmolase</fullName>
    </alternativeName>
    <alternativeName>
        <fullName evidence="22">Cytochrome P450 11A1</fullName>
    </alternativeName>
    <alternativeName>
        <fullName evidence="24">Cytochrome P450(scc)</fullName>
    </alternativeName>
</protein>
<evidence type="ECO:0000256" key="2">
    <source>
        <dbReference type="ARBA" id="ARBA00004637"/>
    </source>
</evidence>
<evidence type="ECO:0000256" key="12">
    <source>
        <dbReference type="ARBA" id="ARBA00023002"/>
    </source>
</evidence>
<keyword evidence="8 25" id="KW-0349">Heme</keyword>
<dbReference type="PROSITE" id="PS00086">
    <property type="entry name" value="CYTOCHROME_P450"/>
    <property type="match status" value="1"/>
</dbReference>
<evidence type="ECO:0000256" key="7">
    <source>
        <dbReference type="ARBA" id="ARBA00022548"/>
    </source>
</evidence>
<keyword evidence="12 25" id="KW-0560">Oxidoreductase</keyword>
<reference evidence="28" key="1">
    <citation type="submission" date="2025-08" db="UniProtKB">
        <authorList>
            <consortium name="RefSeq"/>
        </authorList>
    </citation>
    <scope>IDENTIFICATION</scope>
    <source>
        <tissue evidence="28">Testes</tissue>
    </source>
</reference>
<keyword evidence="27" id="KW-1185">Reference proteome</keyword>
<comment type="subcellular location">
    <subcellularLocation>
        <location evidence="2">Mitochondrion inner membrane</location>
        <topology evidence="2">Peripheral membrane protein</topology>
    </subcellularLocation>
</comment>
<evidence type="ECO:0000256" key="20">
    <source>
        <dbReference type="ARBA" id="ARBA00023250"/>
    </source>
</evidence>
<name>A0ABM0M7Q9_SACKO</name>